<organism evidence="3 4">
    <name type="scientific">Priestia flexa</name>
    <dbReference type="NCBI Taxonomy" id="86664"/>
    <lineage>
        <taxon>Bacteria</taxon>
        <taxon>Bacillati</taxon>
        <taxon>Bacillota</taxon>
        <taxon>Bacilli</taxon>
        <taxon>Bacillales</taxon>
        <taxon>Bacillaceae</taxon>
        <taxon>Priestia</taxon>
    </lineage>
</organism>
<keyword evidence="1" id="KW-0472">Membrane</keyword>
<evidence type="ECO:0000256" key="1">
    <source>
        <dbReference type="SAM" id="Phobius"/>
    </source>
</evidence>
<dbReference type="Pfam" id="PF04235">
    <property type="entry name" value="DUF418"/>
    <property type="match status" value="1"/>
</dbReference>
<comment type="caution">
    <text evidence="3">The sequence shown here is derived from an EMBL/GenBank/DDBJ whole genome shotgun (WGS) entry which is preliminary data.</text>
</comment>
<evidence type="ECO:0000259" key="2">
    <source>
        <dbReference type="Pfam" id="PF04235"/>
    </source>
</evidence>
<dbReference type="AlphaFoldDB" id="A0A8I1SNW2"/>
<reference evidence="3" key="1">
    <citation type="submission" date="2020-12" db="EMBL/GenBank/DDBJ databases">
        <title>PHA producing bacteria isolated from mangrove.</title>
        <authorList>
            <person name="Zheng W."/>
            <person name="Yu S."/>
            <person name="Huang Y."/>
        </authorList>
    </citation>
    <scope>NUCLEOTIDE SEQUENCE</scope>
    <source>
        <strain evidence="3">GN22-4</strain>
    </source>
</reference>
<keyword evidence="1" id="KW-1133">Transmembrane helix</keyword>
<proteinExistence type="predicted"/>
<accession>A0A8I1SNW2</accession>
<feature type="transmembrane region" description="Helical" evidence="1">
    <location>
        <begin position="12"/>
        <end position="35"/>
    </location>
</feature>
<sequence>MTNTLQEAQSGALIALFYMMVIVLFAQTTVGLKLLKPFVNAGRLSMSNYLLQLKKRLRHK</sequence>
<dbReference type="RefSeq" id="WP_083686606.1">
    <property type="nucleotide sequence ID" value="NZ_CM125968.1"/>
</dbReference>
<dbReference type="GeneID" id="93682678"/>
<dbReference type="EMBL" id="JAEMWV010000005">
    <property type="protein sequence ID" value="MBN8252228.1"/>
    <property type="molecule type" value="Genomic_DNA"/>
</dbReference>
<evidence type="ECO:0000313" key="4">
    <source>
        <dbReference type="Proteomes" id="UP000664578"/>
    </source>
</evidence>
<dbReference type="InterPro" id="IPR007349">
    <property type="entry name" value="DUF418"/>
</dbReference>
<name>A0A8I1SNW2_9BACI</name>
<gene>
    <name evidence="3" type="ORF">JF537_11660</name>
</gene>
<evidence type="ECO:0000313" key="3">
    <source>
        <dbReference type="EMBL" id="MBN8252228.1"/>
    </source>
</evidence>
<dbReference type="Proteomes" id="UP000664578">
    <property type="component" value="Unassembled WGS sequence"/>
</dbReference>
<feature type="domain" description="DUF418" evidence="2">
    <location>
        <begin position="5"/>
        <end position="52"/>
    </location>
</feature>
<keyword evidence="1" id="KW-0812">Transmembrane</keyword>
<protein>
    <submittedName>
        <fullName evidence="3">DUF418 domain-containing protein</fullName>
    </submittedName>
</protein>